<proteinExistence type="predicted"/>
<evidence type="ECO:0000313" key="3">
    <source>
        <dbReference type="Proteomes" id="UP000252085"/>
    </source>
</evidence>
<accession>A0A367RMG8</accession>
<name>A0A367RMG8_NOSPU</name>
<feature type="domain" description="Nif11" evidence="1">
    <location>
        <begin position="7"/>
        <end position="50"/>
    </location>
</feature>
<organism evidence="2 3">
    <name type="scientific">Nostoc punctiforme NIES-2108</name>
    <dbReference type="NCBI Taxonomy" id="1356359"/>
    <lineage>
        <taxon>Bacteria</taxon>
        <taxon>Bacillati</taxon>
        <taxon>Cyanobacteriota</taxon>
        <taxon>Cyanophyceae</taxon>
        <taxon>Nostocales</taxon>
        <taxon>Nostocaceae</taxon>
        <taxon>Nostoc</taxon>
    </lineage>
</organism>
<reference evidence="2 3" key="1">
    <citation type="submission" date="2016-04" db="EMBL/GenBank/DDBJ databases">
        <authorList>
            <person name="Evans L.H."/>
            <person name="Alamgir A."/>
            <person name="Owens N."/>
            <person name="Weber N.D."/>
            <person name="Virtaneva K."/>
            <person name="Barbian K."/>
            <person name="Babar A."/>
            <person name="Rosenke K."/>
        </authorList>
    </citation>
    <scope>NUCLEOTIDE SEQUENCE [LARGE SCALE GENOMIC DNA]</scope>
    <source>
        <strain evidence="2">NIES-2108</strain>
    </source>
</reference>
<sequence>MSLTIFEKVKEFIIRLVKDEAFYTQLMSDKIDEVIKVMEEGGYNFSQEEFEIASIKILELKELGQFDDLSEEELVGAFGGLTNTVVQPLYGVVVSPPEECGKPPVKKCRWIPKPNPKPIAPIIRPLYGVVVSPTEVQ</sequence>
<dbReference type="InterPro" id="IPR012903">
    <property type="entry name" value="Nif11"/>
</dbReference>
<evidence type="ECO:0000259" key="1">
    <source>
        <dbReference type="Pfam" id="PF07862"/>
    </source>
</evidence>
<comment type="caution">
    <text evidence="2">The sequence shown here is derived from an EMBL/GenBank/DDBJ whole genome shotgun (WGS) entry which is preliminary data.</text>
</comment>
<evidence type="ECO:0000313" key="2">
    <source>
        <dbReference type="EMBL" id="RCJ37758.1"/>
    </source>
</evidence>
<dbReference type="AlphaFoldDB" id="A0A367RMG8"/>
<dbReference type="Proteomes" id="UP000252085">
    <property type="component" value="Unassembled WGS sequence"/>
</dbReference>
<gene>
    <name evidence="2" type="ORF">A6769_12770</name>
</gene>
<dbReference type="Pfam" id="PF07862">
    <property type="entry name" value="Nif11"/>
    <property type="match status" value="1"/>
</dbReference>
<dbReference type="EMBL" id="LXQE01000136">
    <property type="protein sequence ID" value="RCJ37758.1"/>
    <property type="molecule type" value="Genomic_DNA"/>
</dbReference>
<protein>
    <submittedName>
        <fullName evidence="2">Nif11-like leader peptide family natural product</fullName>
    </submittedName>
</protein>